<evidence type="ECO:0000256" key="1">
    <source>
        <dbReference type="SAM" id="Coils"/>
    </source>
</evidence>
<keyword evidence="3" id="KW-1185">Reference proteome</keyword>
<evidence type="ECO:0000313" key="4">
    <source>
        <dbReference type="RefSeq" id="XP_022348670.1"/>
    </source>
</evidence>
<feature type="compositionally biased region" description="Basic residues" evidence="2">
    <location>
        <begin position="43"/>
        <end position="53"/>
    </location>
</feature>
<keyword evidence="1" id="KW-0175">Coiled coil</keyword>
<dbReference type="PANTHER" id="PTHR35253:SF1">
    <property type="entry name" value="COILED-COIL DOMAIN-CONTAINING PROTEIN 152"/>
    <property type="match status" value="1"/>
</dbReference>
<protein>
    <submittedName>
        <fullName evidence="4">LOW QUALITY PROTEIN: coiled-coil domain-containing protein 152</fullName>
    </submittedName>
</protein>
<dbReference type="KEGG" id="elk:111140774"/>
<accession>A0A2Y9IRQ5</accession>
<reference evidence="4" key="1">
    <citation type="submission" date="2025-08" db="UniProtKB">
        <authorList>
            <consortium name="RefSeq"/>
        </authorList>
    </citation>
    <scope>IDENTIFICATION</scope>
    <source>
        <tissue evidence="4">Blood</tissue>
    </source>
</reference>
<dbReference type="Proteomes" id="UP000248482">
    <property type="component" value="Unplaced"/>
</dbReference>
<gene>
    <name evidence="4" type="primary">LOC111140774</name>
</gene>
<dbReference type="OrthoDB" id="10053382at2759"/>
<evidence type="ECO:0000313" key="3">
    <source>
        <dbReference type="Proteomes" id="UP000248482"/>
    </source>
</evidence>
<proteinExistence type="predicted"/>
<dbReference type="PANTHER" id="PTHR35253">
    <property type="entry name" value="COILED-COIL DOMAIN-CONTAINING PROTEIN 152"/>
    <property type="match status" value="1"/>
</dbReference>
<feature type="region of interest" description="Disordered" evidence="2">
    <location>
        <begin position="23"/>
        <end position="65"/>
    </location>
</feature>
<dbReference type="RefSeq" id="XP_022348670.1">
    <property type="nucleotide sequence ID" value="XM_022492962.1"/>
</dbReference>
<organism evidence="3 4">
    <name type="scientific">Enhydra lutris kenyoni</name>
    <name type="common">northern sea otter</name>
    <dbReference type="NCBI Taxonomy" id="391180"/>
    <lineage>
        <taxon>Eukaryota</taxon>
        <taxon>Metazoa</taxon>
        <taxon>Chordata</taxon>
        <taxon>Craniata</taxon>
        <taxon>Vertebrata</taxon>
        <taxon>Euteleostomi</taxon>
        <taxon>Mammalia</taxon>
        <taxon>Eutheria</taxon>
        <taxon>Laurasiatheria</taxon>
        <taxon>Carnivora</taxon>
        <taxon>Caniformia</taxon>
        <taxon>Musteloidea</taxon>
        <taxon>Mustelidae</taxon>
        <taxon>Lutrinae</taxon>
        <taxon>Enhydra</taxon>
    </lineage>
</organism>
<feature type="coiled-coil region" evidence="1">
    <location>
        <begin position="230"/>
        <end position="322"/>
    </location>
</feature>
<dbReference type="GeneID" id="111140774"/>
<sequence>MLEGRRAEEVELGWRRRWGREERGPVEAGTDFRGGDSRVGRTCTRRRRRRRGKPGGPVSRGKYAPGFLSVGSKFPSCPWKFFSSTPHSLPAPSRVLTQPLPAARTCTARSRAGLLWPPGRGWRERRPGLATERIRGGQQGGEKRSLNMSESSEECVKKIGSVNLDKLIDDFSQIEKKMIETSGKNNILDIQLEKTNYLLKVMQTKEVSIKEECATLHNMIKGLQQTIKSQHDLRGENEQLKRSADLMKENFKSHEQEYKNNIAKLMSEMKIKEEGYKIEIRKLHQDMQEKIESNEKKHKELIEKKEVEISELNAKLRTQETEKQSEIIKLQLEFDAKLARVQTKSKSYPDSTVLPQSIYRRKLQHLQEEKNKEIAVLRNTIHDLEQRLSLNKDSDLKPTGKGSYLKRRRF</sequence>
<dbReference type="STRING" id="391180.A0A2Y9IRQ5"/>
<evidence type="ECO:0000256" key="2">
    <source>
        <dbReference type="SAM" id="MobiDB-lite"/>
    </source>
</evidence>
<dbReference type="InterPro" id="IPR038827">
    <property type="entry name" value="CCDC152"/>
</dbReference>
<dbReference type="AlphaFoldDB" id="A0A2Y9IRQ5"/>
<name>A0A2Y9IRQ5_ENHLU</name>